<protein>
    <submittedName>
        <fullName evidence="1">5285_t:CDS:1</fullName>
    </submittedName>
</protein>
<comment type="caution">
    <text evidence="1">The sequence shown here is derived from an EMBL/GenBank/DDBJ whole genome shotgun (WGS) entry which is preliminary data.</text>
</comment>
<gene>
    <name evidence="1" type="ORF">FCALED_LOCUS13266</name>
</gene>
<dbReference type="AlphaFoldDB" id="A0A9N9EXR2"/>
<evidence type="ECO:0000313" key="2">
    <source>
        <dbReference type="Proteomes" id="UP000789570"/>
    </source>
</evidence>
<accession>A0A9N9EXR2</accession>
<evidence type="ECO:0000313" key="1">
    <source>
        <dbReference type="EMBL" id="CAG8696866.1"/>
    </source>
</evidence>
<dbReference type="OrthoDB" id="2446538at2759"/>
<organism evidence="1 2">
    <name type="scientific">Funneliformis caledonium</name>
    <dbReference type="NCBI Taxonomy" id="1117310"/>
    <lineage>
        <taxon>Eukaryota</taxon>
        <taxon>Fungi</taxon>
        <taxon>Fungi incertae sedis</taxon>
        <taxon>Mucoromycota</taxon>
        <taxon>Glomeromycotina</taxon>
        <taxon>Glomeromycetes</taxon>
        <taxon>Glomerales</taxon>
        <taxon>Glomeraceae</taxon>
        <taxon>Funneliformis</taxon>
    </lineage>
</organism>
<dbReference type="Proteomes" id="UP000789570">
    <property type="component" value="Unassembled WGS sequence"/>
</dbReference>
<reference evidence="1" key="1">
    <citation type="submission" date="2021-06" db="EMBL/GenBank/DDBJ databases">
        <authorList>
            <person name="Kallberg Y."/>
            <person name="Tangrot J."/>
            <person name="Rosling A."/>
        </authorList>
    </citation>
    <scope>NUCLEOTIDE SEQUENCE</scope>
    <source>
        <strain evidence="1">UK204</strain>
    </source>
</reference>
<keyword evidence="2" id="KW-1185">Reference proteome</keyword>
<sequence length="277" mass="31784">MYSKYVENLIKNTGVIPSGDVDKLRTKSVTYAEIKDRISDFSSSNTVKLITEYSESGVDQVTEDKAQIRKTVAEKTIETAKKGKMKGLKDAFNTINAKTNKTYNENKYPELYPTVTTGPNAFDITALRTVLDNDEKALRDKFAEAHLETLKSALESIEKRGSLDQIEKNELEEIKRYLAGTPVPTEKRILSSELKSALRIVEFELKVDSNLKITIIKEKENYKDGELVLDKSKYPKDEEGKFIAEAINLFYYEKLERQNHAKKKYKKPFKDQQQEVF</sequence>
<name>A0A9N9EXR2_9GLOM</name>
<dbReference type="EMBL" id="CAJVPQ010007467">
    <property type="protein sequence ID" value="CAG8696866.1"/>
    <property type="molecule type" value="Genomic_DNA"/>
</dbReference>
<proteinExistence type="predicted"/>